<keyword evidence="6 9" id="KW-1133">Transmembrane helix</keyword>
<dbReference type="AlphaFoldDB" id="A0A2J7RDM2"/>
<evidence type="ECO:0000256" key="8">
    <source>
        <dbReference type="ARBA" id="ARBA00023136"/>
    </source>
</evidence>
<dbReference type="STRING" id="105785.A0A2J7RDM2"/>
<evidence type="ECO:0000256" key="4">
    <source>
        <dbReference type="ARBA" id="ARBA00022692"/>
    </source>
</evidence>
<gene>
    <name evidence="10" type="ORF">B7P43_G07459</name>
</gene>
<comment type="subcellular location">
    <subcellularLocation>
        <location evidence="1">Mitochondrion inner membrane</location>
        <topology evidence="1">Multi-pass membrane protein</topology>
    </subcellularLocation>
</comment>
<evidence type="ECO:0000256" key="5">
    <source>
        <dbReference type="ARBA" id="ARBA00022792"/>
    </source>
</evidence>
<keyword evidence="4 9" id="KW-0812">Transmembrane</keyword>
<evidence type="ECO:0000256" key="7">
    <source>
        <dbReference type="ARBA" id="ARBA00023128"/>
    </source>
</evidence>
<name>A0A2J7RDM2_9NEOP</name>
<evidence type="ECO:0000313" key="11">
    <source>
        <dbReference type="Proteomes" id="UP000235965"/>
    </source>
</evidence>
<dbReference type="InterPro" id="IPR026571">
    <property type="entry name" value="Tmem186"/>
</dbReference>
<dbReference type="InParanoid" id="A0A2J7RDM2"/>
<keyword evidence="7" id="KW-0496">Mitochondrion</keyword>
<dbReference type="PANTHER" id="PTHR13603:SF1">
    <property type="entry name" value="TRANSMEMBRANE PROTEIN 186"/>
    <property type="match status" value="1"/>
</dbReference>
<comment type="similarity">
    <text evidence="2">Belongs to the TMEM186 family.</text>
</comment>
<dbReference type="OrthoDB" id="6147888at2759"/>
<evidence type="ECO:0000256" key="1">
    <source>
        <dbReference type="ARBA" id="ARBA00004448"/>
    </source>
</evidence>
<proteinExistence type="inferred from homology"/>
<evidence type="ECO:0000313" key="10">
    <source>
        <dbReference type="EMBL" id="PNF38937.1"/>
    </source>
</evidence>
<protein>
    <recommendedName>
        <fullName evidence="3">Transmembrane protein 186</fullName>
    </recommendedName>
</protein>
<keyword evidence="11" id="KW-1185">Reference proteome</keyword>
<sequence length="162" mass="18341">MTSKDYRVLYRFPYTRVGGIVNKLKKHFTVVSAAGLPTSALLKLIDVISIDTMTAFIALGGMTCCVLHSFGIIFYKLVGAIYLSSDSSRIKISYLDFWGKRVDIYCPVSDVVPFSEIRERTGDIYINLRRYSTPQTLHFTLRFGTVLDAELFTHVFGNSNEF</sequence>
<dbReference type="Proteomes" id="UP000235965">
    <property type="component" value="Unassembled WGS sequence"/>
</dbReference>
<evidence type="ECO:0000256" key="6">
    <source>
        <dbReference type="ARBA" id="ARBA00022989"/>
    </source>
</evidence>
<keyword evidence="5" id="KW-0999">Mitochondrion inner membrane</keyword>
<evidence type="ECO:0000256" key="3">
    <source>
        <dbReference type="ARBA" id="ARBA00014604"/>
    </source>
</evidence>
<evidence type="ECO:0000256" key="2">
    <source>
        <dbReference type="ARBA" id="ARBA00007020"/>
    </source>
</evidence>
<dbReference type="EMBL" id="NEVH01005288">
    <property type="protein sequence ID" value="PNF38937.1"/>
    <property type="molecule type" value="Genomic_DNA"/>
</dbReference>
<accession>A0A2J7RDM2</accession>
<evidence type="ECO:0000256" key="9">
    <source>
        <dbReference type="SAM" id="Phobius"/>
    </source>
</evidence>
<feature type="transmembrane region" description="Helical" evidence="9">
    <location>
        <begin position="56"/>
        <end position="83"/>
    </location>
</feature>
<dbReference type="FunCoup" id="A0A2J7RDM2">
    <property type="interactions" value="1751"/>
</dbReference>
<dbReference type="PANTHER" id="PTHR13603">
    <property type="entry name" value="TRANSMEMBRANE PROTEIN 186"/>
    <property type="match status" value="1"/>
</dbReference>
<reference evidence="10 11" key="1">
    <citation type="submission" date="2017-12" db="EMBL/GenBank/DDBJ databases">
        <title>Hemimetabolous genomes reveal molecular basis of termite eusociality.</title>
        <authorList>
            <person name="Harrison M.C."/>
            <person name="Jongepier E."/>
            <person name="Robertson H.M."/>
            <person name="Arning N."/>
            <person name="Bitard-Feildel T."/>
            <person name="Chao H."/>
            <person name="Childers C.P."/>
            <person name="Dinh H."/>
            <person name="Doddapaneni H."/>
            <person name="Dugan S."/>
            <person name="Gowin J."/>
            <person name="Greiner C."/>
            <person name="Han Y."/>
            <person name="Hu H."/>
            <person name="Hughes D.S.T."/>
            <person name="Huylmans A.-K."/>
            <person name="Kemena C."/>
            <person name="Kremer L.P.M."/>
            <person name="Lee S.L."/>
            <person name="Lopez-Ezquerra A."/>
            <person name="Mallet L."/>
            <person name="Monroy-Kuhn J.M."/>
            <person name="Moser A."/>
            <person name="Murali S.C."/>
            <person name="Muzny D.M."/>
            <person name="Otani S."/>
            <person name="Piulachs M.-D."/>
            <person name="Poelchau M."/>
            <person name="Qu J."/>
            <person name="Schaub F."/>
            <person name="Wada-Katsumata A."/>
            <person name="Worley K.C."/>
            <person name="Xie Q."/>
            <person name="Ylla G."/>
            <person name="Poulsen M."/>
            <person name="Gibbs R.A."/>
            <person name="Schal C."/>
            <person name="Richards S."/>
            <person name="Belles X."/>
            <person name="Korb J."/>
            <person name="Bornberg-Bauer E."/>
        </authorList>
    </citation>
    <scope>NUCLEOTIDE SEQUENCE [LARGE SCALE GENOMIC DNA]</scope>
    <source>
        <tissue evidence="10">Whole body</tissue>
    </source>
</reference>
<comment type="caution">
    <text evidence="10">The sequence shown here is derived from an EMBL/GenBank/DDBJ whole genome shotgun (WGS) entry which is preliminary data.</text>
</comment>
<keyword evidence="8 9" id="KW-0472">Membrane</keyword>
<dbReference type="GO" id="GO:0005743">
    <property type="term" value="C:mitochondrial inner membrane"/>
    <property type="evidence" value="ECO:0007669"/>
    <property type="project" value="UniProtKB-SubCell"/>
</dbReference>
<organism evidence="10 11">
    <name type="scientific">Cryptotermes secundus</name>
    <dbReference type="NCBI Taxonomy" id="105785"/>
    <lineage>
        <taxon>Eukaryota</taxon>
        <taxon>Metazoa</taxon>
        <taxon>Ecdysozoa</taxon>
        <taxon>Arthropoda</taxon>
        <taxon>Hexapoda</taxon>
        <taxon>Insecta</taxon>
        <taxon>Pterygota</taxon>
        <taxon>Neoptera</taxon>
        <taxon>Polyneoptera</taxon>
        <taxon>Dictyoptera</taxon>
        <taxon>Blattodea</taxon>
        <taxon>Blattoidea</taxon>
        <taxon>Termitoidae</taxon>
        <taxon>Kalotermitidae</taxon>
        <taxon>Cryptotermitinae</taxon>
        <taxon>Cryptotermes</taxon>
    </lineage>
</organism>